<dbReference type="Proteomes" id="UP000315496">
    <property type="component" value="Chromosome 2"/>
</dbReference>
<name>A0A4Z1STF2_GIAMU</name>
<protein>
    <submittedName>
        <fullName evidence="3">Ankyrin repeat protein 1</fullName>
    </submittedName>
</protein>
<reference evidence="3 4" key="1">
    <citation type="submission" date="2019-05" db="EMBL/GenBank/DDBJ databases">
        <title>The compact genome of Giardia muris reveals important steps in the evolution of intestinal protozoan parasites.</title>
        <authorList>
            <person name="Xu F."/>
            <person name="Jimenez-Gonzalez A."/>
            <person name="Einarsson E."/>
            <person name="Astvaldsson A."/>
            <person name="Peirasmaki D."/>
            <person name="Eckmann L."/>
            <person name="Andersson J.O."/>
            <person name="Svard S.G."/>
            <person name="Jerlstrom-Hultqvist J."/>
        </authorList>
    </citation>
    <scope>NUCLEOTIDE SEQUENCE [LARGE SCALE GENOMIC DNA]</scope>
    <source>
        <strain evidence="3 4">Roberts-Thomson</strain>
    </source>
</reference>
<feature type="region of interest" description="Disordered" evidence="2">
    <location>
        <begin position="504"/>
        <end position="527"/>
    </location>
</feature>
<evidence type="ECO:0000313" key="4">
    <source>
        <dbReference type="Proteomes" id="UP000315496"/>
    </source>
</evidence>
<proteinExistence type="predicted"/>
<dbReference type="EMBL" id="VDLU01000002">
    <property type="protein sequence ID" value="TNJ29030.1"/>
    <property type="molecule type" value="Genomic_DNA"/>
</dbReference>
<dbReference type="InterPro" id="IPR036770">
    <property type="entry name" value="Ankyrin_rpt-contain_sf"/>
</dbReference>
<evidence type="ECO:0000256" key="2">
    <source>
        <dbReference type="SAM" id="MobiDB-lite"/>
    </source>
</evidence>
<comment type="caution">
    <text evidence="3">The sequence shown here is derived from an EMBL/GenBank/DDBJ whole genome shotgun (WGS) entry which is preliminary data.</text>
</comment>
<evidence type="ECO:0000256" key="1">
    <source>
        <dbReference type="SAM" id="Coils"/>
    </source>
</evidence>
<keyword evidence="1" id="KW-0175">Coiled coil</keyword>
<dbReference type="SMART" id="SM00248">
    <property type="entry name" value="ANK"/>
    <property type="match status" value="4"/>
</dbReference>
<feature type="coiled-coil region" evidence="1">
    <location>
        <begin position="296"/>
        <end position="404"/>
    </location>
</feature>
<sequence>MEPVEVRTPEEWLDAAACNDVEAVRRALSAFRGSRGPHGETALMLAGERGFVELATLLAPYEVQLMDDAGLTALARAAAADQVHVIPVLLDEKNVLTPNRQDALMLAAHHGALRALHPLLSALPIRTDRNGHSALFYAAEARQEACVRLLLESTRFSQGHIQDALGCPTLQTITLLLSDHIRAKSVTILPPTTFPMESLRGSSRTQVSASSPIPERRSSSVVHRKDGNESFQAYPEVETEGEVDLQEPSQASDSPPTIDFSDGRDALLAYSGLPKRFAPRRCRSGRQRGGPTPQFLQDVREQLSELYEDNTSLTLQIQTKDELLDELRLLKEAEANRHEIELEAMEAANRSLLATLESSQAEVLRLREQLDAATDRTRSGTVSSTLEQTELELLRRENAELRARLALREGHAAIPTMVLADRLPQGGDETAPFQQDTLEHNHQNPNPTTRSPTARPARHFMLSTQETPPTLQYADHRLNSPSADLEDLVERASRLKRSIDSVSAVADSLGSRMTRHAGASAGREPTI</sequence>
<keyword evidence="4" id="KW-1185">Reference proteome</keyword>
<feature type="compositionally biased region" description="Polar residues" evidence="2">
    <location>
        <begin position="443"/>
        <end position="452"/>
    </location>
</feature>
<gene>
    <name evidence="3" type="ORF">GMRT_22698</name>
</gene>
<feature type="compositionally biased region" description="Polar residues" evidence="2">
    <location>
        <begin position="200"/>
        <end position="211"/>
    </location>
</feature>
<dbReference type="InterPro" id="IPR002110">
    <property type="entry name" value="Ankyrin_rpt"/>
</dbReference>
<accession>A0A4Z1STF2</accession>
<dbReference type="OrthoDB" id="194358at2759"/>
<feature type="region of interest" description="Disordered" evidence="2">
    <location>
        <begin position="193"/>
        <end position="263"/>
    </location>
</feature>
<evidence type="ECO:0000313" key="3">
    <source>
        <dbReference type="EMBL" id="TNJ29030.1"/>
    </source>
</evidence>
<organism evidence="3 4">
    <name type="scientific">Giardia muris</name>
    <dbReference type="NCBI Taxonomy" id="5742"/>
    <lineage>
        <taxon>Eukaryota</taxon>
        <taxon>Metamonada</taxon>
        <taxon>Diplomonadida</taxon>
        <taxon>Hexamitidae</taxon>
        <taxon>Giardiinae</taxon>
        <taxon>Giardia</taxon>
    </lineage>
</organism>
<dbReference type="AlphaFoldDB" id="A0A4Z1STF2"/>
<dbReference type="PANTHER" id="PTHR24120:SF4">
    <property type="entry name" value="GH07239P"/>
    <property type="match status" value="1"/>
</dbReference>
<feature type="region of interest" description="Disordered" evidence="2">
    <location>
        <begin position="423"/>
        <end position="456"/>
    </location>
</feature>
<feature type="compositionally biased region" description="Basic and acidic residues" evidence="2">
    <location>
        <begin position="214"/>
        <end position="228"/>
    </location>
</feature>
<dbReference type="Gene3D" id="1.25.40.20">
    <property type="entry name" value="Ankyrin repeat-containing domain"/>
    <property type="match status" value="1"/>
</dbReference>
<dbReference type="VEuPathDB" id="GiardiaDB:GMRT_22698"/>
<dbReference type="PANTHER" id="PTHR24120">
    <property type="entry name" value="GH07239P"/>
    <property type="match status" value="1"/>
</dbReference>
<dbReference type="SUPFAM" id="SSF48403">
    <property type="entry name" value="Ankyrin repeat"/>
    <property type="match status" value="1"/>
</dbReference>
<dbReference type="Pfam" id="PF12796">
    <property type="entry name" value="Ank_2"/>
    <property type="match status" value="1"/>
</dbReference>